<organism evidence="3 4">
    <name type="scientific">Yinghuangia aomiensis</name>
    <dbReference type="NCBI Taxonomy" id="676205"/>
    <lineage>
        <taxon>Bacteria</taxon>
        <taxon>Bacillati</taxon>
        <taxon>Actinomycetota</taxon>
        <taxon>Actinomycetes</taxon>
        <taxon>Kitasatosporales</taxon>
        <taxon>Streptomycetaceae</taxon>
        <taxon>Yinghuangia</taxon>
    </lineage>
</organism>
<sequence>MAASSGKRRIALGLTQEQLGERAGMQQPSVARFEAGGTMPTIPVLERLANALDLRLTIRLEPPQGGGPVGLGEGGAAARPSGAA</sequence>
<dbReference type="SMART" id="SM00530">
    <property type="entry name" value="HTH_XRE"/>
    <property type="match status" value="1"/>
</dbReference>
<keyword evidence="4" id="KW-1185">Reference proteome</keyword>
<comment type="caution">
    <text evidence="3">The sequence shown here is derived from an EMBL/GenBank/DDBJ whole genome shotgun (WGS) entry which is preliminary data.</text>
</comment>
<feature type="domain" description="HTH cro/C1-type" evidence="2">
    <location>
        <begin position="7"/>
        <end position="59"/>
    </location>
</feature>
<evidence type="ECO:0000313" key="3">
    <source>
        <dbReference type="EMBL" id="GAA4981378.1"/>
    </source>
</evidence>
<feature type="compositionally biased region" description="Gly residues" evidence="1">
    <location>
        <begin position="64"/>
        <end position="75"/>
    </location>
</feature>
<dbReference type="PROSITE" id="PS50943">
    <property type="entry name" value="HTH_CROC1"/>
    <property type="match status" value="1"/>
</dbReference>
<evidence type="ECO:0000313" key="4">
    <source>
        <dbReference type="Proteomes" id="UP001500466"/>
    </source>
</evidence>
<evidence type="ECO:0000256" key="1">
    <source>
        <dbReference type="SAM" id="MobiDB-lite"/>
    </source>
</evidence>
<dbReference type="Gene3D" id="1.10.260.40">
    <property type="entry name" value="lambda repressor-like DNA-binding domains"/>
    <property type="match status" value="1"/>
</dbReference>
<dbReference type="RefSeq" id="WP_345678692.1">
    <property type="nucleotide sequence ID" value="NZ_BAABHS010000023.1"/>
</dbReference>
<dbReference type="Proteomes" id="UP001500466">
    <property type="component" value="Unassembled WGS sequence"/>
</dbReference>
<accession>A0ABP9HXQ4</accession>
<dbReference type="InterPro" id="IPR001387">
    <property type="entry name" value="Cro/C1-type_HTH"/>
</dbReference>
<reference evidence="4" key="1">
    <citation type="journal article" date="2019" name="Int. J. Syst. Evol. Microbiol.">
        <title>The Global Catalogue of Microorganisms (GCM) 10K type strain sequencing project: providing services to taxonomists for standard genome sequencing and annotation.</title>
        <authorList>
            <consortium name="The Broad Institute Genomics Platform"/>
            <consortium name="The Broad Institute Genome Sequencing Center for Infectious Disease"/>
            <person name="Wu L."/>
            <person name="Ma J."/>
        </authorList>
    </citation>
    <scope>NUCLEOTIDE SEQUENCE [LARGE SCALE GENOMIC DNA]</scope>
    <source>
        <strain evidence="4">JCM 17986</strain>
    </source>
</reference>
<protein>
    <recommendedName>
        <fullName evidence="2">HTH cro/C1-type domain-containing protein</fullName>
    </recommendedName>
</protein>
<dbReference type="EMBL" id="BAABHS010000023">
    <property type="protein sequence ID" value="GAA4981378.1"/>
    <property type="molecule type" value="Genomic_DNA"/>
</dbReference>
<dbReference type="SUPFAM" id="SSF47413">
    <property type="entry name" value="lambda repressor-like DNA-binding domains"/>
    <property type="match status" value="1"/>
</dbReference>
<feature type="compositionally biased region" description="Basic residues" evidence="1">
    <location>
        <begin position="1"/>
        <end position="10"/>
    </location>
</feature>
<name>A0ABP9HXQ4_9ACTN</name>
<proteinExistence type="predicted"/>
<dbReference type="Pfam" id="PF01381">
    <property type="entry name" value="HTH_3"/>
    <property type="match status" value="1"/>
</dbReference>
<evidence type="ECO:0000259" key="2">
    <source>
        <dbReference type="PROSITE" id="PS50943"/>
    </source>
</evidence>
<gene>
    <name evidence="3" type="ORF">GCM10023205_58270</name>
</gene>
<dbReference type="InterPro" id="IPR010982">
    <property type="entry name" value="Lambda_DNA-bd_dom_sf"/>
</dbReference>
<feature type="region of interest" description="Disordered" evidence="1">
    <location>
        <begin position="1"/>
        <end position="26"/>
    </location>
</feature>
<dbReference type="CDD" id="cd00093">
    <property type="entry name" value="HTH_XRE"/>
    <property type="match status" value="1"/>
</dbReference>
<feature type="region of interest" description="Disordered" evidence="1">
    <location>
        <begin position="61"/>
        <end position="84"/>
    </location>
</feature>